<organism evidence="5 6">
    <name type="scientific">Devosia albogilva</name>
    <dbReference type="NCBI Taxonomy" id="429726"/>
    <lineage>
        <taxon>Bacteria</taxon>
        <taxon>Pseudomonadati</taxon>
        <taxon>Pseudomonadota</taxon>
        <taxon>Alphaproteobacteria</taxon>
        <taxon>Hyphomicrobiales</taxon>
        <taxon>Devosiaceae</taxon>
        <taxon>Devosia</taxon>
    </lineage>
</organism>
<dbReference type="EMBL" id="JBHUNP010000001">
    <property type="protein sequence ID" value="MFD2648480.1"/>
    <property type="molecule type" value="Genomic_DNA"/>
</dbReference>
<evidence type="ECO:0000313" key="6">
    <source>
        <dbReference type="Proteomes" id="UP001597521"/>
    </source>
</evidence>
<reference evidence="6" key="1">
    <citation type="journal article" date="2019" name="Int. J. Syst. Evol. Microbiol.">
        <title>The Global Catalogue of Microorganisms (GCM) 10K type strain sequencing project: providing services to taxonomists for standard genome sequencing and annotation.</title>
        <authorList>
            <consortium name="The Broad Institute Genomics Platform"/>
            <consortium name="The Broad Institute Genome Sequencing Center for Infectious Disease"/>
            <person name="Wu L."/>
            <person name="Ma J."/>
        </authorList>
    </citation>
    <scope>NUCLEOTIDE SEQUENCE [LARGE SCALE GENOMIC DNA]</scope>
    <source>
        <strain evidence="6">CCM 7427</strain>
    </source>
</reference>
<proteinExistence type="inferred from homology"/>
<comment type="caution">
    <text evidence="5">The sequence shown here is derived from an EMBL/GenBank/DDBJ whole genome shotgun (WGS) entry which is preliminary data.</text>
</comment>
<gene>
    <name evidence="5" type="ORF">ACFSX5_11815</name>
</gene>
<evidence type="ECO:0000256" key="1">
    <source>
        <dbReference type="ARBA" id="ARBA00004418"/>
    </source>
</evidence>
<evidence type="ECO:0000313" key="5">
    <source>
        <dbReference type="EMBL" id="MFD2648480.1"/>
    </source>
</evidence>
<feature type="signal peptide" evidence="4">
    <location>
        <begin position="1"/>
        <end position="33"/>
    </location>
</feature>
<name>A0ABW5QLF1_9HYPH</name>
<evidence type="ECO:0000256" key="2">
    <source>
        <dbReference type="ARBA" id="ARBA00008520"/>
    </source>
</evidence>
<evidence type="ECO:0000256" key="3">
    <source>
        <dbReference type="ARBA" id="ARBA00022764"/>
    </source>
</evidence>
<sequence length="434" mass="47143">MSKFNRRQFLHRSAAGAGSLMAVTALGGLPAFAQDRQIRHFWWGNPERDKRTFAVIELFNQKNPGIVVTGETLGFADYFTKLTTQIAGGNMPDVIQQGYGVLFEYINNGAVVPLDDYVGKTLDISKIDQSAIDAGTVDGKFYALSIGANSHMAMFNTRLFEEAGIVPGEDFDPYGYTYDELSEFAAAIKEATGVPGTDDNTADYQNFSDFIAQKGVVMWDADGTYGATQEIVEEYWSIWERIRDAGGTPPAQETASLAGVAELSQTGVVTGKSAMTYLWSNQLVGVQGLMEDKLGVAMYPNTAEMIPGSIVQPSQFVCLTRDSVDPEAATTYMSAFVNDIEMTQILGLERGIPSQSDVRAALQPELTEVEALSVEFFDKIQGKTAPLGPPPPSGANEVEQTFERLAVAVLLKERTIPEVAADFMQQAQAILARA</sequence>
<dbReference type="InterPro" id="IPR006311">
    <property type="entry name" value="TAT_signal"/>
</dbReference>
<dbReference type="Pfam" id="PF13416">
    <property type="entry name" value="SBP_bac_8"/>
    <property type="match status" value="1"/>
</dbReference>
<protein>
    <submittedName>
        <fullName evidence="5">ABC transporter substrate-binding protein</fullName>
    </submittedName>
</protein>
<dbReference type="PROSITE" id="PS51318">
    <property type="entry name" value="TAT"/>
    <property type="match status" value="1"/>
</dbReference>
<dbReference type="Proteomes" id="UP001597521">
    <property type="component" value="Unassembled WGS sequence"/>
</dbReference>
<comment type="subcellular location">
    <subcellularLocation>
        <location evidence="1">Periplasm</location>
    </subcellularLocation>
</comment>
<evidence type="ECO:0000256" key="4">
    <source>
        <dbReference type="SAM" id="SignalP"/>
    </source>
</evidence>
<dbReference type="InterPro" id="IPR006059">
    <property type="entry name" value="SBP"/>
</dbReference>
<keyword evidence="6" id="KW-1185">Reference proteome</keyword>
<keyword evidence="3" id="KW-0574">Periplasm</keyword>
<comment type="similarity">
    <text evidence="2">Belongs to the bacterial solute-binding protein 1 family.</text>
</comment>
<dbReference type="RefSeq" id="WP_386833665.1">
    <property type="nucleotide sequence ID" value="NZ_JBHUNP010000001.1"/>
</dbReference>
<dbReference type="Gene3D" id="3.40.190.10">
    <property type="entry name" value="Periplasmic binding protein-like II"/>
    <property type="match status" value="2"/>
</dbReference>
<feature type="chain" id="PRO_5046126604" evidence="4">
    <location>
        <begin position="34"/>
        <end position="434"/>
    </location>
</feature>
<accession>A0ABW5QLF1</accession>
<keyword evidence="4" id="KW-0732">Signal</keyword>
<dbReference type="PANTHER" id="PTHR43649">
    <property type="entry name" value="ARABINOSE-BINDING PROTEIN-RELATED"/>
    <property type="match status" value="1"/>
</dbReference>
<dbReference type="InterPro" id="IPR050490">
    <property type="entry name" value="Bact_solute-bd_prot1"/>
</dbReference>
<dbReference type="SUPFAM" id="SSF53850">
    <property type="entry name" value="Periplasmic binding protein-like II"/>
    <property type="match status" value="1"/>
</dbReference>
<dbReference type="PANTHER" id="PTHR43649:SF11">
    <property type="entry name" value="ABC TRANSPORTER SUBSTRATE-BINDING PROTEIN YESO-RELATED"/>
    <property type="match status" value="1"/>
</dbReference>